<evidence type="ECO:0000313" key="3">
    <source>
        <dbReference type="Proteomes" id="UP000694620"/>
    </source>
</evidence>
<reference evidence="2" key="3">
    <citation type="submission" date="2025-09" db="UniProtKB">
        <authorList>
            <consortium name="Ensembl"/>
        </authorList>
    </citation>
    <scope>IDENTIFICATION</scope>
</reference>
<dbReference type="InterPro" id="IPR008653">
    <property type="entry name" value="IER"/>
</dbReference>
<dbReference type="Pfam" id="PF05760">
    <property type="entry name" value="IER"/>
    <property type="match status" value="1"/>
</dbReference>
<dbReference type="AlphaFoldDB" id="A0A8C4S6A0"/>
<evidence type="ECO:0000313" key="2">
    <source>
        <dbReference type="Ensembl" id="ENSECRP00000012048.1"/>
    </source>
</evidence>
<accession>A0A8C4S6A0</accession>
<name>A0A8C4S6A0_ERPCA</name>
<dbReference type="GeneTree" id="ENSGT00900000141021"/>
<proteinExistence type="inferred from homology"/>
<evidence type="ECO:0000256" key="1">
    <source>
        <dbReference type="ARBA" id="ARBA00006186"/>
    </source>
</evidence>
<dbReference type="Ensembl" id="ENSECRT00000012245.1">
    <property type="protein sequence ID" value="ENSECRP00000012048.1"/>
    <property type="gene ID" value="ENSECRG00000008036.1"/>
</dbReference>
<reference evidence="2" key="1">
    <citation type="submission" date="2021-06" db="EMBL/GenBank/DDBJ databases">
        <authorList>
            <consortium name="Wellcome Sanger Institute Data Sharing"/>
        </authorList>
    </citation>
    <scope>NUCLEOTIDE SEQUENCE [LARGE SCALE GENOMIC DNA]</scope>
</reference>
<sequence length="236" mass="26412">MEFKVEAHRIMSISLGKIYNSRVQRGGIKLHKNLLVSLVLRSARQVYLSDYYQGVCLNAQTMDTLGEGVVEGWGELASPRVHTQSEGRLTGGSPRGPEAELAAKAGAHSDPYGLPAGPALRTGTPPTIADWTCLCFIKTCIICRPVQTCFHFLITVLYFAPDLRDVCVCFTRIKRFENEIQLLSVVCLVSRKNQRWYLGEGGDLDHLFLYILFCQNGYKCFFLMKRGVEKSPPGLF</sequence>
<dbReference type="Proteomes" id="UP000694620">
    <property type="component" value="Chromosome 10"/>
</dbReference>
<organism evidence="2 3">
    <name type="scientific">Erpetoichthys calabaricus</name>
    <name type="common">Rope fish</name>
    <name type="synonym">Calamoichthys calabaricus</name>
    <dbReference type="NCBI Taxonomy" id="27687"/>
    <lineage>
        <taxon>Eukaryota</taxon>
        <taxon>Metazoa</taxon>
        <taxon>Chordata</taxon>
        <taxon>Craniata</taxon>
        <taxon>Vertebrata</taxon>
        <taxon>Euteleostomi</taxon>
        <taxon>Actinopterygii</taxon>
        <taxon>Polypteriformes</taxon>
        <taxon>Polypteridae</taxon>
        <taxon>Erpetoichthys</taxon>
    </lineage>
</organism>
<keyword evidence="3" id="KW-1185">Reference proteome</keyword>
<protein>
    <submittedName>
        <fullName evidence="2">Immediate early response 5</fullName>
    </submittedName>
</protein>
<reference evidence="2" key="2">
    <citation type="submission" date="2025-08" db="UniProtKB">
        <authorList>
            <consortium name="Ensembl"/>
        </authorList>
    </citation>
    <scope>IDENTIFICATION</scope>
</reference>
<dbReference type="PANTHER" id="PTHR15895">
    <property type="entry name" value="IMMEDIATE EARLY RESPONSE GENE"/>
    <property type="match status" value="1"/>
</dbReference>
<comment type="similarity">
    <text evidence="1">Belongs to the IER family.</text>
</comment>